<dbReference type="AlphaFoldDB" id="A0A495CW88"/>
<evidence type="ECO:0000313" key="2">
    <source>
        <dbReference type="Proteomes" id="UP000273675"/>
    </source>
</evidence>
<dbReference type="EMBL" id="RBIM01000009">
    <property type="protein sequence ID" value="RKQ89628.1"/>
    <property type="molecule type" value="Genomic_DNA"/>
</dbReference>
<gene>
    <name evidence="1" type="ORF">C7435_3333</name>
</gene>
<organism evidence="1 2">
    <name type="scientific">Maricaulis maris</name>
    <dbReference type="NCBI Taxonomy" id="74318"/>
    <lineage>
        <taxon>Bacteria</taxon>
        <taxon>Pseudomonadati</taxon>
        <taxon>Pseudomonadota</taxon>
        <taxon>Alphaproteobacteria</taxon>
        <taxon>Maricaulales</taxon>
        <taxon>Maricaulaceae</taxon>
        <taxon>Maricaulis</taxon>
    </lineage>
</organism>
<dbReference type="Proteomes" id="UP000273675">
    <property type="component" value="Unassembled WGS sequence"/>
</dbReference>
<sequence length="36" mass="3860">MKQAFGRAEQLEAVLALDQVVATKLASIIVFAANIE</sequence>
<comment type="caution">
    <text evidence="1">The sequence shown here is derived from an EMBL/GenBank/DDBJ whole genome shotgun (WGS) entry which is preliminary data.</text>
</comment>
<accession>A0A495CW88</accession>
<proteinExistence type="predicted"/>
<name>A0A495CW88_9PROT</name>
<protein>
    <submittedName>
        <fullName evidence="1">Uncharacterized protein</fullName>
    </submittedName>
</protein>
<evidence type="ECO:0000313" key="1">
    <source>
        <dbReference type="EMBL" id="RKQ89628.1"/>
    </source>
</evidence>
<reference evidence="1 2" key="1">
    <citation type="submission" date="2018-10" db="EMBL/GenBank/DDBJ databases">
        <title>Genomic Encyclopedia of Type Strains, Phase IV (KMG-IV): sequencing the most valuable type-strain genomes for metagenomic binning, comparative biology and taxonomic classification.</title>
        <authorList>
            <person name="Goeker M."/>
        </authorList>
    </citation>
    <scope>NUCLEOTIDE SEQUENCE [LARGE SCALE GENOMIC DNA]</scope>
    <source>
        <strain evidence="1 2">DSM 4734</strain>
    </source>
</reference>